<evidence type="ECO:0000256" key="2">
    <source>
        <dbReference type="SAM" id="Phobius"/>
    </source>
</evidence>
<evidence type="ECO:0000256" key="1">
    <source>
        <dbReference type="SAM" id="MobiDB-lite"/>
    </source>
</evidence>
<reference evidence="3 4" key="1">
    <citation type="journal article" date="2023" name="IScience">
        <title>Expanded male sex-determining region conserved during the evolution of homothallism in the green alga Volvox.</title>
        <authorList>
            <person name="Yamamoto K."/>
            <person name="Matsuzaki R."/>
            <person name="Mahakham W."/>
            <person name="Heman W."/>
            <person name="Sekimoto H."/>
            <person name="Kawachi M."/>
            <person name="Minakuchi Y."/>
            <person name="Toyoda A."/>
            <person name="Nozaki H."/>
        </authorList>
    </citation>
    <scope>NUCLEOTIDE SEQUENCE [LARGE SCALE GENOMIC DNA]</scope>
    <source>
        <strain evidence="3 4">NIES-4468</strain>
    </source>
</reference>
<protein>
    <submittedName>
        <fullName evidence="3">Uncharacterized protein</fullName>
    </submittedName>
</protein>
<sequence>MSAQLRGVLRPCGLARCAPKLSHRPFSGGYRLVHRVRATSEEVDLEAQVELFMRRQAEIESGAAFVRTKGVDTVIGGEVVSDELAQKYCGEIFEVLKTLKRTRDMSFNEVKLIVSIEDPRARERRAADIEDERGVSRDEMSAALVDIGEGRIPNDRIALKCLYDEMLNWPFLEVGGEKPESSQARPAVGADPGEPSPAAAATKPSASDYAALMGGDTVVKPYVMGDELRKGEKPQSMTDMLPGWVGYGVLYGVSAIPVMLVVGTILILFYNSLK</sequence>
<proteinExistence type="predicted"/>
<accession>A0ABQ5RVF1</accession>
<keyword evidence="2" id="KW-1133">Transmembrane helix</keyword>
<evidence type="ECO:0000313" key="3">
    <source>
        <dbReference type="EMBL" id="GLI61608.1"/>
    </source>
</evidence>
<evidence type="ECO:0000313" key="4">
    <source>
        <dbReference type="Proteomes" id="UP001165090"/>
    </source>
</evidence>
<keyword evidence="2" id="KW-0812">Transmembrane</keyword>
<keyword evidence="2" id="KW-0472">Membrane</keyword>
<comment type="caution">
    <text evidence="3">The sequence shown here is derived from an EMBL/GenBank/DDBJ whole genome shotgun (WGS) entry which is preliminary data.</text>
</comment>
<feature type="transmembrane region" description="Helical" evidence="2">
    <location>
        <begin position="244"/>
        <end position="270"/>
    </location>
</feature>
<name>A0ABQ5RVF1_9CHLO</name>
<feature type="region of interest" description="Disordered" evidence="1">
    <location>
        <begin position="177"/>
        <end position="202"/>
    </location>
</feature>
<dbReference type="Proteomes" id="UP001165090">
    <property type="component" value="Unassembled WGS sequence"/>
</dbReference>
<gene>
    <name evidence="3" type="ORF">VaNZ11_004026</name>
</gene>
<keyword evidence="4" id="KW-1185">Reference proteome</keyword>
<organism evidence="3 4">
    <name type="scientific">Volvox africanus</name>
    <dbReference type="NCBI Taxonomy" id="51714"/>
    <lineage>
        <taxon>Eukaryota</taxon>
        <taxon>Viridiplantae</taxon>
        <taxon>Chlorophyta</taxon>
        <taxon>core chlorophytes</taxon>
        <taxon>Chlorophyceae</taxon>
        <taxon>CS clade</taxon>
        <taxon>Chlamydomonadales</taxon>
        <taxon>Volvocaceae</taxon>
        <taxon>Volvox</taxon>
    </lineage>
</organism>
<dbReference type="EMBL" id="BSDZ01000010">
    <property type="protein sequence ID" value="GLI61608.1"/>
    <property type="molecule type" value="Genomic_DNA"/>
</dbReference>